<dbReference type="OrthoDB" id="154333at2"/>
<feature type="signal peptide" evidence="1">
    <location>
        <begin position="1"/>
        <end position="28"/>
    </location>
</feature>
<keyword evidence="1" id="KW-0732">Signal</keyword>
<evidence type="ECO:0000313" key="2">
    <source>
        <dbReference type="EMBL" id="OBS10416.1"/>
    </source>
</evidence>
<keyword evidence="3" id="KW-1185">Reference proteome</keyword>
<reference evidence="2 3" key="1">
    <citation type="journal article" date="2014" name="Genome Announc.">
        <title>Draft Genome Sequence of the Iron-Oxidizing, Acidophilic, and Halotolerant 'Thiobacillus prosperus' Type Strain DSM 5130.</title>
        <authorList>
            <person name="Ossandon F.J."/>
            <person name="Cardenas J.P."/>
            <person name="Corbett M."/>
            <person name="Quatrini R."/>
            <person name="Holmes D.S."/>
            <person name="Watkin E."/>
        </authorList>
    </citation>
    <scope>NUCLEOTIDE SEQUENCE [LARGE SCALE GENOMIC DNA]</scope>
    <source>
        <strain evidence="2 3">DSM 5130</strain>
    </source>
</reference>
<protein>
    <recommendedName>
        <fullName evidence="4">DUF929 domain-containing protein</fullName>
    </recommendedName>
</protein>
<evidence type="ECO:0008006" key="4">
    <source>
        <dbReference type="Google" id="ProtNLM"/>
    </source>
</evidence>
<dbReference type="InterPro" id="IPR009272">
    <property type="entry name" value="DUF929"/>
</dbReference>
<gene>
    <name evidence="2" type="ORF">Thpro_020132</name>
</gene>
<dbReference type="Pfam" id="PF06053">
    <property type="entry name" value="DUF929"/>
    <property type="match status" value="1"/>
</dbReference>
<dbReference type="EMBL" id="JQSG02000001">
    <property type="protein sequence ID" value="OBS10416.1"/>
    <property type="molecule type" value="Genomic_DNA"/>
</dbReference>
<dbReference type="AlphaFoldDB" id="A0A1A6C775"/>
<sequence length="273" mass="29188">MRQSRTLSPLRSAALAALPLLAALSAHAGSLMPPRADATLDQPLEPGIVKNLQKASQEGLAATRAPDFTSMQAIKGPNPGQAAGKSTVLYVGADYCPFCAALRWPLTIALMRFGDFQGLRTMRSSPKDVYPDTTTVTFAKAQYSSRHVDFVPVETADRLGHPLDPLKGQPAKLFQEFDAEPYTAHPNGIPFLYIGGRWLLLGAPVNPDLYAKLDWAQIAEKLANPKGMLSRVVMPQANLITAAICQTTGQQPAKVCKSPGVQAAAEMLPPSAS</sequence>
<dbReference type="Proteomes" id="UP000029273">
    <property type="component" value="Unassembled WGS sequence"/>
</dbReference>
<evidence type="ECO:0000256" key="1">
    <source>
        <dbReference type="SAM" id="SignalP"/>
    </source>
</evidence>
<comment type="caution">
    <text evidence="2">The sequence shown here is derived from an EMBL/GenBank/DDBJ whole genome shotgun (WGS) entry which is preliminary data.</text>
</comment>
<evidence type="ECO:0000313" key="3">
    <source>
        <dbReference type="Proteomes" id="UP000029273"/>
    </source>
</evidence>
<name>A0A1A6C775_9GAMM</name>
<organism evidence="2 3">
    <name type="scientific">Acidihalobacter prosperus</name>
    <dbReference type="NCBI Taxonomy" id="160660"/>
    <lineage>
        <taxon>Bacteria</taxon>
        <taxon>Pseudomonadati</taxon>
        <taxon>Pseudomonadota</taxon>
        <taxon>Gammaproteobacteria</taxon>
        <taxon>Chromatiales</taxon>
        <taxon>Ectothiorhodospiraceae</taxon>
        <taxon>Acidihalobacter</taxon>
    </lineage>
</organism>
<feature type="chain" id="PRO_5008343277" description="DUF929 domain-containing protein" evidence="1">
    <location>
        <begin position="29"/>
        <end position="273"/>
    </location>
</feature>
<proteinExistence type="predicted"/>
<dbReference type="RefSeq" id="WP_038087331.1">
    <property type="nucleotide sequence ID" value="NZ_JQSG02000001.1"/>
</dbReference>
<accession>A0A1A6C775</accession>